<dbReference type="EMBL" id="BAAAFA010000005">
    <property type="protein sequence ID" value="GAA0816645.1"/>
    <property type="molecule type" value="Genomic_DNA"/>
</dbReference>
<evidence type="ECO:0000313" key="4">
    <source>
        <dbReference type="EMBL" id="GAA0816645.1"/>
    </source>
</evidence>
<dbReference type="PIRSF" id="PIRSF037511">
    <property type="entry name" value="Transl_init_SUI1_pro"/>
    <property type="match status" value="1"/>
</dbReference>
<dbReference type="InterPro" id="IPR005872">
    <property type="entry name" value="SUI1_arc_bac"/>
</dbReference>
<evidence type="ECO:0000259" key="3">
    <source>
        <dbReference type="PROSITE" id="PS50296"/>
    </source>
</evidence>
<feature type="domain" description="SUI1" evidence="3">
    <location>
        <begin position="65"/>
        <end position="128"/>
    </location>
</feature>
<evidence type="ECO:0000256" key="1">
    <source>
        <dbReference type="ARBA" id="ARBA00005422"/>
    </source>
</evidence>
<organism evidence="4 5">
    <name type="scientific">Colwellia asteriadis</name>
    <dbReference type="NCBI Taxonomy" id="517723"/>
    <lineage>
        <taxon>Bacteria</taxon>
        <taxon>Pseudomonadati</taxon>
        <taxon>Pseudomonadota</taxon>
        <taxon>Gammaproteobacteria</taxon>
        <taxon>Alteromonadales</taxon>
        <taxon>Colwelliaceae</taxon>
        <taxon>Colwellia</taxon>
    </lineage>
</organism>
<gene>
    <name evidence="4" type="ORF">GCM10009111_16730</name>
</gene>
<comment type="similarity">
    <text evidence="1">Belongs to the SUI1 family.</text>
</comment>
<evidence type="ECO:0000256" key="2">
    <source>
        <dbReference type="SAM" id="MobiDB-lite"/>
    </source>
</evidence>
<proteinExistence type="inferred from homology"/>
<dbReference type="PANTHER" id="PTHR12789">
    <property type="entry name" value="DENSITY-REGULATED PROTEIN HOMOLOG"/>
    <property type="match status" value="1"/>
</dbReference>
<evidence type="ECO:0000313" key="5">
    <source>
        <dbReference type="Proteomes" id="UP001500021"/>
    </source>
</evidence>
<feature type="compositionally biased region" description="Polar residues" evidence="2">
    <location>
        <begin position="20"/>
        <end position="29"/>
    </location>
</feature>
<keyword evidence="5" id="KW-1185">Reference proteome</keyword>
<dbReference type="Pfam" id="PF01253">
    <property type="entry name" value="SUI1"/>
    <property type="match status" value="1"/>
</dbReference>
<protein>
    <recommendedName>
        <fullName evidence="3">SUI1 domain-containing protein</fullName>
    </recommendedName>
</protein>
<dbReference type="PROSITE" id="PS50296">
    <property type="entry name" value="SUI1"/>
    <property type="match status" value="1"/>
</dbReference>
<dbReference type="CDD" id="cd11567">
    <property type="entry name" value="YciH_like"/>
    <property type="match status" value="1"/>
</dbReference>
<dbReference type="Proteomes" id="UP001500021">
    <property type="component" value="Unassembled WGS sequence"/>
</dbReference>
<dbReference type="PANTHER" id="PTHR12789:SF0">
    <property type="entry name" value="DENSITY-REGULATED PROTEIN"/>
    <property type="match status" value="1"/>
</dbReference>
<name>A0ABN1L6J4_9GAMM</name>
<dbReference type="InterPro" id="IPR001950">
    <property type="entry name" value="SUI1"/>
</dbReference>
<accession>A0ABN1L6J4</accession>
<reference evidence="4 5" key="1">
    <citation type="journal article" date="2019" name="Int. J. Syst. Evol. Microbiol.">
        <title>The Global Catalogue of Microorganisms (GCM) 10K type strain sequencing project: providing services to taxonomists for standard genome sequencing and annotation.</title>
        <authorList>
            <consortium name="The Broad Institute Genomics Platform"/>
            <consortium name="The Broad Institute Genome Sequencing Center for Infectious Disease"/>
            <person name="Wu L."/>
            <person name="Ma J."/>
        </authorList>
    </citation>
    <scope>NUCLEOTIDE SEQUENCE [LARGE SCALE GENOMIC DNA]</scope>
    <source>
        <strain evidence="4 5">JCM 15608</strain>
    </source>
</reference>
<sequence length="136" mass="14085">MKNSFSSLSDLANAFGKTPDSATTEAVNKSSSSDSDLVYSTDGGRVKKAATKTVTPSDGFARVRRETKGRKGKGVVVISGLGLAAEPLKALAKKLKKTCGTGGSVVGETIEVQGDQRDTIKTVLEQAGFKVKFTGG</sequence>
<dbReference type="InterPro" id="IPR050318">
    <property type="entry name" value="DENR/SUI1_TIF"/>
</dbReference>
<feature type="region of interest" description="Disordered" evidence="2">
    <location>
        <begin position="15"/>
        <end position="41"/>
    </location>
</feature>
<comment type="caution">
    <text evidence="4">The sequence shown here is derived from an EMBL/GenBank/DDBJ whole genome shotgun (WGS) entry which is preliminary data.</text>
</comment>